<evidence type="ECO:0008006" key="4">
    <source>
        <dbReference type="Google" id="ProtNLM"/>
    </source>
</evidence>
<dbReference type="GO" id="GO:0006307">
    <property type="term" value="P:DNA alkylation repair"/>
    <property type="evidence" value="ECO:0007669"/>
    <property type="project" value="InterPro"/>
</dbReference>
<dbReference type="GO" id="GO:0051213">
    <property type="term" value="F:dioxygenase activity"/>
    <property type="evidence" value="ECO:0007669"/>
    <property type="project" value="InterPro"/>
</dbReference>
<comment type="cofactor">
    <cofactor evidence="1">
        <name>Fe(2+)</name>
        <dbReference type="ChEBI" id="CHEBI:29033"/>
    </cofactor>
</comment>
<evidence type="ECO:0000256" key="1">
    <source>
        <dbReference type="ARBA" id="ARBA00001954"/>
    </source>
</evidence>
<evidence type="ECO:0000313" key="2">
    <source>
        <dbReference type="EMBL" id="CAJ0557302.1"/>
    </source>
</evidence>
<reference evidence="2" key="1">
    <citation type="submission" date="2023-06" db="EMBL/GenBank/DDBJ databases">
        <authorList>
            <person name="Delattre M."/>
        </authorList>
    </citation>
    <scope>NUCLEOTIDE SEQUENCE</scope>
    <source>
        <strain evidence="2">AF72</strain>
    </source>
</reference>
<comment type="caution">
    <text evidence="2">The sequence shown here is derived from an EMBL/GenBank/DDBJ whole genome shotgun (WGS) entry which is preliminary data.</text>
</comment>
<dbReference type="EMBL" id="CATQJA010000002">
    <property type="protein sequence ID" value="CAJ0557302.1"/>
    <property type="molecule type" value="Genomic_DNA"/>
</dbReference>
<dbReference type="AlphaFoldDB" id="A0AA36FN62"/>
<protein>
    <recommendedName>
        <fullName evidence="4">Alpha-ketoglutarate-dependent dioxygenase AlkB-like domain-containing protein</fullName>
    </recommendedName>
</protein>
<accession>A0AA36FN62</accession>
<dbReference type="Proteomes" id="UP001177023">
    <property type="component" value="Unassembled WGS sequence"/>
</dbReference>
<dbReference type="SUPFAM" id="SSF51197">
    <property type="entry name" value="Clavaminate synthase-like"/>
    <property type="match status" value="2"/>
</dbReference>
<gene>
    <name evidence="2" type="ORF">MSPICULIGERA_LOCUS60</name>
</gene>
<keyword evidence="3" id="KW-1185">Reference proteome</keyword>
<sequence>MGRPSPGLADGSEAVFDNLEATVPWRSERRQMYDRVVDVPRLVCFYAENQPLPDALLTEAKDALSSHCRRTPVNHSPRRVCVSIATVPTALPGTGTTRDEVAPRTRWWPSCLSVRLARSYCALVGAANPSFNLGHGDLLVMGGSCQRTWEHCVPKSGGPSGRESAFNSALAELDSVAGSSRSAFPLSLPTAVFGMDSAENNPTRLLVRRQSLADVRDQ</sequence>
<dbReference type="InterPro" id="IPR032854">
    <property type="entry name" value="ALKBH3"/>
</dbReference>
<organism evidence="2 3">
    <name type="scientific">Mesorhabditis spiculigera</name>
    <dbReference type="NCBI Taxonomy" id="96644"/>
    <lineage>
        <taxon>Eukaryota</taxon>
        <taxon>Metazoa</taxon>
        <taxon>Ecdysozoa</taxon>
        <taxon>Nematoda</taxon>
        <taxon>Chromadorea</taxon>
        <taxon>Rhabditida</taxon>
        <taxon>Rhabditina</taxon>
        <taxon>Rhabditomorpha</taxon>
        <taxon>Rhabditoidea</taxon>
        <taxon>Rhabditidae</taxon>
        <taxon>Mesorhabditinae</taxon>
        <taxon>Mesorhabditis</taxon>
    </lineage>
</organism>
<proteinExistence type="predicted"/>
<dbReference type="InterPro" id="IPR037151">
    <property type="entry name" value="AlkB-like_sf"/>
</dbReference>
<name>A0AA36FN62_9BILA</name>
<feature type="non-terminal residue" evidence="2">
    <location>
        <position position="218"/>
    </location>
</feature>
<dbReference type="PANTHER" id="PTHR31212:SF4">
    <property type="entry name" value="ALPHA-KETOGLUTARATE-DEPENDENT DIOXYGENASE ALKB HOMOLOG 3"/>
    <property type="match status" value="1"/>
</dbReference>
<dbReference type="Gene3D" id="2.60.120.590">
    <property type="entry name" value="Alpha-ketoglutarate-dependent dioxygenase AlkB-like"/>
    <property type="match status" value="1"/>
</dbReference>
<dbReference type="PANTHER" id="PTHR31212">
    <property type="entry name" value="ALPHA-KETOGLUTARATE-DEPENDENT DIOXYGENASE ALKB HOMOLOG 3"/>
    <property type="match status" value="1"/>
</dbReference>
<evidence type="ECO:0000313" key="3">
    <source>
        <dbReference type="Proteomes" id="UP001177023"/>
    </source>
</evidence>